<evidence type="ECO:0000256" key="1">
    <source>
        <dbReference type="SAM" id="SignalP"/>
    </source>
</evidence>
<proteinExistence type="predicted"/>
<dbReference type="OrthoDB" id="120455at2"/>
<protein>
    <submittedName>
        <fullName evidence="2">Uncharacterized protein</fullName>
    </submittedName>
</protein>
<dbReference type="EMBL" id="SDMK01000001">
    <property type="protein sequence ID" value="RXS97065.1"/>
    <property type="molecule type" value="Genomic_DNA"/>
</dbReference>
<dbReference type="RefSeq" id="WP_129206845.1">
    <property type="nucleotide sequence ID" value="NZ_BMGU01000001.1"/>
</dbReference>
<organism evidence="2 3">
    <name type="scientific">Silvibacterium dinghuense</name>
    <dbReference type="NCBI Taxonomy" id="1560006"/>
    <lineage>
        <taxon>Bacteria</taxon>
        <taxon>Pseudomonadati</taxon>
        <taxon>Acidobacteriota</taxon>
        <taxon>Terriglobia</taxon>
        <taxon>Terriglobales</taxon>
        <taxon>Acidobacteriaceae</taxon>
        <taxon>Silvibacterium</taxon>
    </lineage>
</organism>
<gene>
    <name evidence="2" type="ORF">ESZ00_03815</name>
</gene>
<name>A0A4Q1SI37_9BACT</name>
<reference evidence="2 3" key="1">
    <citation type="journal article" date="2016" name="Int. J. Syst. Evol. Microbiol.">
        <title>Acidipila dinghuensis sp. nov., an acidobacterium isolated from forest soil.</title>
        <authorList>
            <person name="Jiang Y.W."/>
            <person name="Wang J."/>
            <person name="Chen M.H."/>
            <person name="Lv Y.Y."/>
            <person name="Qiu L.H."/>
        </authorList>
    </citation>
    <scope>NUCLEOTIDE SEQUENCE [LARGE SCALE GENOMIC DNA]</scope>
    <source>
        <strain evidence="2 3">DHOF10</strain>
    </source>
</reference>
<dbReference type="Proteomes" id="UP000290253">
    <property type="component" value="Unassembled WGS sequence"/>
</dbReference>
<keyword evidence="3" id="KW-1185">Reference proteome</keyword>
<evidence type="ECO:0000313" key="3">
    <source>
        <dbReference type="Proteomes" id="UP000290253"/>
    </source>
</evidence>
<dbReference type="AlphaFoldDB" id="A0A4Q1SI37"/>
<sequence>MIRFAAFCLALFLPLSLAADAALEPIPAERAADTYAIYSLLLPGEPFRSLPPDQVKQWAIADTTVSIDDMNPAIPPDGQLKAPPDSPRGFNEALSDYQRRRHQRFQLTRQFQLSHDYALFTASQVADYRNLRTHPAMGSDFASKYQGIPGITFVSQVFFDSTQSAGLVYVHNWCTNLCAAGQWVYVEKQNGTWVRRSGITSKLS</sequence>
<comment type="caution">
    <text evidence="2">The sequence shown here is derived from an EMBL/GenBank/DDBJ whole genome shotgun (WGS) entry which is preliminary data.</text>
</comment>
<feature type="chain" id="PRO_5020308295" evidence="1">
    <location>
        <begin position="22"/>
        <end position="204"/>
    </location>
</feature>
<keyword evidence="1" id="KW-0732">Signal</keyword>
<feature type="signal peptide" evidence="1">
    <location>
        <begin position="1"/>
        <end position="21"/>
    </location>
</feature>
<accession>A0A4Q1SI37</accession>
<evidence type="ECO:0000313" key="2">
    <source>
        <dbReference type="EMBL" id="RXS97065.1"/>
    </source>
</evidence>